<dbReference type="EMBL" id="ML996581">
    <property type="protein sequence ID" value="KAF2754304.1"/>
    <property type="molecule type" value="Genomic_DNA"/>
</dbReference>
<keyword evidence="4" id="KW-0378">Hydrolase</keyword>
<evidence type="ECO:0000256" key="1">
    <source>
        <dbReference type="ARBA" id="ARBA00004123"/>
    </source>
</evidence>
<dbReference type="PANTHER" id="PTHR13204">
    <property type="entry name" value="PTD012 PROTEIN"/>
    <property type="match status" value="1"/>
</dbReference>
<accession>A0A6A6VX69</accession>
<dbReference type="SMART" id="SM01168">
    <property type="entry name" value="DUF1907"/>
    <property type="match status" value="1"/>
</dbReference>
<feature type="domain" description="DUF1907" evidence="7">
    <location>
        <begin position="23"/>
        <end position="328"/>
    </location>
</feature>
<evidence type="ECO:0000256" key="2">
    <source>
        <dbReference type="ARBA" id="ARBA00011245"/>
    </source>
</evidence>
<reference evidence="8" key="1">
    <citation type="journal article" date="2020" name="Stud. Mycol.">
        <title>101 Dothideomycetes genomes: a test case for predicting lifestyles and emergence of pathogens.</title>
        <authorList>
            <person name="Haridas S."/>
            <person name="Albert R."/>
            <person name="Binder M."/>
            <person name="Bloem J."/>
            <person name="Labutti K."/>
            <person name="Salamov A."/>
            <person name="Andreopoulos B."/>
            <person name="Baker S."/>
            <person name="Barry K."/>
            <person name="Bills G."/>
            <person name="Bluhm B."/>
            <person name="Cannon C."/>
            <person name="Castanera R."/>
            <person name="Culley D."/>
            <person name="Daum C."/>
            <person name="Ezra D."/>
            <person name="Gonzalez J."/>
            <person name="Henrissat B."/>
            <person name="Kuo A."/>
            <person name="Liang C."/>
            <person name="Lipzen A."/>
            <person name="Lutzoni F."/>
            <person name="Magnuson J."/>
            <person name="Mondo S."/>
            <person name="Nolan M."/>
            <person name="Ohm R."/>
            <person name="Pangilinan J."/>
            <person name="Park H.-J."/>
            <person name="Ramirez L."/>
            <person name="Alfaro M."/>
            <person name="Sun H."/>
            <person name="Tritt A."/>
            <person name="Yoshinaga Y."/>
            <person name="Zwiers L.-H."/>
            <person name="Turgeon B."/>
            <person name="Goodwin S."/>
            <person name="Spatafora J."/>
            <person name="Crous P."/>
            <person name="Grigoriev I."/>
        </authorList>
    </citation>
    <scope>NUCLEOTIDE SEQUENCE</scope>
    <source>
        <strain evidence="8">CBS 121739</strain>
    </source>
</reference>
<gene>
    <name evidence="8" type="ORF">EJ05DRAFT_541385</name>
</gene>
<evidence type="ECO:0000256" key="5">
    <source>
        <dbReference type="ARBA" id="ARBA00022833"/>
    </source>
</evidence>
<dbReference type="GO" id="GO:0008270">
    <property type="term" value="F:zinc ion binding"/>
    <property type="evidence" value="ECO:0007669"/>
    <property type="project" value="TreeGrafter"/>
</dbReference>
<dbReference type="Proteomes" id="UP000799437">
    <property type="component" value="Unassembled WGS sequence"/>
</dbReference>
<keyword evidence="6" id="KW-0539">Nucleus</keyword>
<comment type="subcellular location">
    <subcellularLocation>
        <location evidence="1">Nucleus</location>
    </subcellularLocation>
</comment>
<dbReference type="RefSeq" id="XP_033596755.1">
    <property type="nucleotide sequence ID" value="XM_033749661.1"/>
</dbReference>
<dbReference type="OrthoDB" id="5119241at2759"/>
<evidence type="ECO:0000313" key="9">
    <source>
        <dbReference type="Proteomes" id="UP000799437"/>
    </source>
</evidence>
<dbReference type="GO" id="GO:0005634">
    <property type="term" value="C:nucleus"/>
    <property type="evidence" value="ECO:0007669"/>
    <property type="project" value="UniProtKB-SubCell"/>
</dbReference>
<dbReference type="InterPro" id="IPR015021">
    <property type="entry name" value="C11orf54_DUF1907"/>
</dbReference>
<protein>
    <submittedName>
        <fullName evidence="8">DUF1907-domain-containing protein</fullName>
    </submittedName>
</protein>
<dbReference type="Pfam" id="PF08925">
    <property type="entry name" value="DUF1907"/>
    <property type="match status" value="1"/>
</dbReference>
<dbReference type="AlphaFoldDB" id="A0A6A6VX69"/>
<dbReference type="GO" id="GO:0016788">
    <property type="term" value="F:hydrolase activity, acting on ester bonds"/>
    <property type="evidence" value="ECO:0007669"/>
    <property type="project" value="TreeGrafter"/>
</dbReference>
<evidence type="ECO:0000313" key="8">
    <source>
        <dbReference type="EMBL" id="KAF2754304.1"/>
    </source>
</evidence>
<keyword evidence="3" id="KW-0479">Metal-binding</keyword>
<dbReference type="SUPFAM" id="SSF117856">
    <property type="entry name" value="AF0104/ALDC/Ptd012-like"/>
    <property type="match status" value="1"/>
</dbReference>
<name>A0A6A6VX69_9PEZI</name>
<proteinExistence type="predicted"/>
<dbReference type="GeneID" id="54490715"/>
<dbReference type="CDD" id="cd17298">
    <property type="entry name" value="DUF1907"/>
    <property type="match status" value="1"/>
</dbReference>
<keyword evidence="5" id="KW-0862">Zinc</keyword>
<dbReference type="PANTHER" id="PTHR13204:SF1">
    <property type="entry name" value="ESTER HYDROLASE C11ORF54"/>
    <property type="match status" value="1"/>
</dbReference>
<organism evidence="8 9">
    <name type="scientific">Pseudovirgaria hyperparasitica</name>
    <dbReference type="NCBI Taxonomy" id="470096"/>
    <lineage>
        <taxon>Eukaryota</taxon>
        <taxon>Fungi</taxon>
        <taxon>Dikarya</taxon>
        <taxon>Ascomycota</taxon>
        <taxon>Pezizomycotina</taxon>
        <taxon>Dothideomycetes</taxon>
        <taxon>Dothideomycetes incertae sedis</taxon>
        <taxon>Acrospermales</taxon>
        <taxon>Acrospermaceae</taxon>
        <taxon>Pseudovirgaria</taxon>
    </lineage>
</organism>
<sequence>MSTSYPTTQHPLPKTPLPTLLHPISQALAQNYTTHHISIASPPDLRLPPYSLAAAGLSGSPCIADIGGQAHLAPLPNRVKIYSLPQMAALMGLPDSQGLILGAAAGPFGELGVNSELMPNMAWYTTTTTTPDADWKGKGEGQGTGNGEKVVVNRTRYARVGPDGACICGPLDTHTCGLMANLYGSEGTTGEVLHISASGTRHGTTASFTECVRQGLARRFGAGQQVSLGGVMLVKGGRVRVHVMPDFSETALEDRGAVEGWLRFFEMGPPLVGLVTLHSVDAAGLGLRMEHTHCFSEHGEGGHYHGDVEGEEVEYEAWLNVAERITRVDRPVS</sequence>
<evidence type="ECO:0000256" key="6">
    <source>
        <dbReference type="ARBA" id="ARBA00023242"/>
    </source>
</evidence>
<evidence type="ECO:0000256" key="3">
    <source>
        <dbReference type="ARBA" id="ARBA00022723"/>
    </source>
</evidence>
<comment type="subunit">
    <text evidence="2">Monomer.</text>
</comment>
<evidence type="ECO:0000259" key="7">
    <source>
        <dbReference type="SMART" id="SM01168"/>
    </source>
</evidence>
<keyword evidence="9" id="KW-1185">Reference proteome</keyword>
<evidence type="ECO:0000256" key="4">
    <source>
        <dbReference type="ARBA" id="ARBA00022801"/>
    </source>
</evidence>